<evidence type="ECO:0000313" key="2">
    <source>
        <dbReference type="Proteomes" id="UP001149140"/>
    </source>
</evidence>
<comment type="caution">
    <text evidence="1">The sequence shown here is derived from an EMBL/GenBank/DDBJ whole genome shotgun (WGS) entry which is preliminary data.</text>
</comment>
<dbReference type="Pfam" id="PF11583">
    <property type="entry name" value="AurF"/>
    <property type="match status" value="1"/>
</dbReference>
<dbReference type="InterPro" id="IPR009078">
    <property type="entry name" value="Ferritin-like_SF"/>
</dbReference>
<accession>A0A9X3MYH8</accession>
<proteinExistence type="predicted"/>
<sequence>MSAPQRKPLPRVRSIGIAEAAYTSPFRSWHSRSSVRTKPRRAIEEEEPSGLVYFPPELVPVSEHALVQGLGADTVNRVLIQQLHTYLEFTSELEVGAVNPVTAMISRRRSGFDLPETMVEDAYKIYTDEAWHAQFSDDLGRQVAVKTGVGPSVFEEPNFFRKLKGFQLDLVPDEQRLVMIFFTIVSETLISAILDDIPEDPRVVMAVRELVADHAQDEGRHHAYFNRLLEFTWPRLNKTQRALIGPLLPEMILAFLEPDFVAIAGNLRACGLTAEQIDQVMTESYPAATVSAGIRASSKATIRHFERVGVVDDPRTAEALEASRLWP</sequence>
<dbReference type="Gene3D" id="1.10.620.20">
    <property type="entry name" value="Ribonucleotide Reductase, subunit A"/>
    <property type="match status" value="1"/>
</dbReference>
<dbReference type="InterPro" id="IPR025859">
    <property type="entry name" value="AurF/CmlI"/>
</dbReference>
<keyword evidence="2" id="KW-1185">Reference proteome</keyword>
<protein>
    <submittedName>
        <fullName evidence="1">Diiron oxygenase</fullName>
    </submittedName>
</protein>
<gene>
    <name evidence="1" type="ORF">OM076_16035</name>
</gene>
<dbReference type="Proteomes" id="UP001149140">
    <property type="component" value="Unassembled WGS sequence"/>
</dbReference>
<organism evidence="1 2">
    <name type="scientific">Solirubrobacter ginsenosidimutans</name>
    <dbReference type="NCBI Taxonomy" id="490573"/>
    <lineage>
        <taxon>Bacteria</taxon>
        <taxon>Bacillati</taxon>
        <taxon>Actinomycetota</taxon>
        <taxon>Thermoleophilia</taxon>
        <taxon>Solirubrobacterales</taxon>
        <taxon>Solirubrobacteraceae</taxon>
        <taxon>Solirubrobacter</taxon>
    </lineage>
</organism>
<dbReference type="InterPro" id="IPR012348">
    <property type="entry name" value="RNR-like"/>
</dbReference>
<dbReference type="SUPFAM" id="SSF47240">
    <property type="entry name" value="Ferritin-like"/>
    <property type="match status" value="1"/>
</dbReference>
<reference evidence="1" key="1">
    <citation type="submission" date="2022-10" db="EMBL/GenBank/DDBJ databases">
        <title>The WGS of Solirubrobacter ginsenosidimutans DSM 21036.</title>
        <authorList>
            <person name="Jiang Z."/>
        </authorList>
    </citation>
    <scope>NUCLEOTIDE SEQUENCE</scope>
    <source>
        <strain evidence="1">DSM 21036</strain>
    </source>
</reference>
<evidence type="ECO:0000313" key="1">
    <source>
        <dbReference type="EMBL" id="MDA0161783.1"/>
    </source>
</evidence>
<dbReference type="GO" id="GO:0016491">
    <property type="term" value="F:oxidoreductase activity"/>
    <property type="evidence" value="ECO:0007669"/>
    <property type="project" value="InterPro"/>
</dbReference>
<dbReference type="EMBL" id="JAPDOD010000014">
    <property type="protein sequence ID" value="MDA0161783.1"/>
    <property type="molecule type" value="Genomic_DNA"/>
</dbReference>
<dbReference type="AlphaFoldDB" id="A0A9X3MYH8"/>
<name>A0A9X3MYH8_9ACTN</name>
<dbReference type="RefSeq" id="WP_270041000.1">
    <property type="nucleotide sequence ID" value="NZ_JAPDOD010000014.1"/>
</dbReference>